<accession>A0A0U5GJM5</accession>
<dbReference type="EMBL" id="CDMC01000039">
    <property type="protein sequence ID" value="CEL11984.1"/>
    <property type="molecule type" value="Genomic_DNA"/>
</dbReference>
<keyword evidence="2" id="KW-1185">Reference proteome</keyword>
<evidence type="ECO:0000313" key="2">
    <source>
        <dbReference type="Proteomes" id="UP000054771"/>
    </source>
</evidence>
<gene>
    <name evidence="1" type="ORF">ASPCAL15078</name>
</gene>
<protein>
    <submittedName>
        <fullName evidence="1">Uncharacterized protein</fullName>
    </submittedName>
</protein>
<dbReference type="AlphaFoldDB" id="A0A0U5GJM5"/>
<proteinExistence type="predicted"/>
<evidence type="ECO:0000313" key="1">
    <source>
        <dbReference type="EMBL" id="CEL11984.1"/>
    </source>
</evidence>
<dbReference type="Proteomes" id="UP000054771">
    <property type="component" value="Unassembled WGS sequence"/>
</dbReference>
<sequence>MDPEIPSILEQYRGPRTATQSIVALIIRDFSIIFVQSSRPHVPREYVTPMENLIEKLEKLIERASTPGKLEYKLLPIPQFTWDEDGRKTDYFFIDGSSFHEKDGYGWRLLTDLGVDQTLTRIESVTVFSRLFEAYLLMERKRKRKDDADGK</sequence>
<organism evidence="1 2">
    <name type="scientific">Aspergillus calidoustus</name>
    <dbReference type="NCBI Taxonomy" id="454130"/>
    <lineage>
        <taxon>Eukaryota</taxon>
        <taxon>Fungi</taxon>
        <taxon>Dikarya</taxon>
        <taxon>Ascomycota</taxon>
        <taxon>Pezizomycotina</taxon>
        <taxon>Eurotiomycetes</taxon>
        <taxon>Eurotiomycetidae</taxon>
        <taxon>Eurotiales</taxon>
        <taxon>Aspergillaceae</taxon>
        <taxon>Aspergillus</taxon>
        <taxon>Aspergillus subgen. Nidulantes</taxon>
    </lineage>
</organism>
<reference evidence="2" key="1">
    <citation type="journal article" date="2016" name="Genome Announc.">
        <title>Draft genome sequences of fungus Aspergillus calidoustus.</title>
        <authorList>
            <person name="Horn F."/>
            <person name="Linde J."/>
            <person name="Mattern D.J."/>
            <person name="Walther G."/>
            <person name="Guthke R."/>
            <person name="Scherlach K."/>
            <person name="Martin K."/>
            <person name="Brakhage A.A."/>
            <person name="Petzke L."/>
            <person name="Valiante V."/>
        </authorList>
    </citation>
    <scope>NUCLEOTIDE SEQUENCE [LARGE SCALE GENOMIC DNA]</scope>
    <source>
        <strain evidence="2">SF006504</strain>
    </source>
</reference>
<name>A0A0U5GJM5_ASPCI</name>